<dbReference type="EMBL" id="JAWJAV010000004">
    <property type="protein sequence ID" value="MDV2621382.1"/>
    <property type="molecule type" value="Genomic_DNA"/>
</dbReference>
<feature type="transmembrane region" description="Helical" evidence="7">
    <location>
        <begin position="159"/>
        <end position="179"/>
    </location>
</feature>
<evidence type="ECO:0000256" key="2">
    <source>
        <dbReference type="ARBA" id="ARBA00010792"/>
    </source>
</evidence>
<keyword evidence="6 7" id="KW-0472">Membrane</keyword>
<evidence type="ECO:0000256" key="5">
    <source>
        <dbReference type="ARBA" id="ARBA00022989"/>
    </source>
</evidence>
<comment type="similarity">
    <text evidence="2 7">Belongs to the DedA family.</text>
</comment>
<evidence type="ECO:0000256" key="6">
    <source>
        <dbReference type="ARBA" id="ARBA00023136"/>
    </source>
</evidence>
<evidence type="ECO:0000313" key="10">
    <source>
        <dbReference type="Proteomes" id="UP001280897"/>
    </source>
</evidence>
<organism evidence="9 10">
    <name type="scientific">Pediococcus acidilactici</name>
    <dbReference type="NCBI Taxonomy" id="1254"/>
    <lineage>
        <taxon>Bacteria</taxon>
        <taxon>Bacillati</taxon>
        <taxon>Bacillota</taxon>
        <taxon>Bacilli</taxon>
        <taxon>Lactobacillales</taxon>
        <taxon>Lactobacillaceae</taxon>
        <taxon>Pediococcus</taxon>
        <taxon>Pediococcus acidilactici group</taxon>
    </lineage>
</organism>
<proteinExistence type="inferred from homology"/>
<dbReference type="InterPro" id="IPR032816">
    <property type="entry name" value="VTT_dom"/>
</dbReference>
<evidence type="ECO:0000259" key="8">
    <source>
        <dbReference type="Pfam" id="PF09335"/>
    </source>
</evidence>
<keyword evidence="3 7" id="KW-1003">Cell membrane</keyword>
<evidence type="ECO:0000256" key="1">
    <source>
        <dbReference type="ARBA" id="ARBA00004651"/>
    </source>
</evidence>
<feature type="transmembrane region" description="Helical" evidence="7">
    <location>
        <begin position="25"/>
        <end position="46"/>
    </location>
</feature>
<dbReference type="Pfam" id="PF09335">
    <property type="entry name" value="VTT_dom"/>
    <property type="match status" value="1"/>
</dbReference>
<dbReference type="GO" id="GO:0005886">
    <property type="term" value="C:plasma membrane"/>
    <property type="evidence" value="ECO:0007669"/>
    <property type="project" value="UniProtKB-SubCell"/>
</dbReference>
<dbReference type="KEGG" id="paci:A4V11_03065"/>
<feature type="domain" description="VTT" evidence="8">
    <location>
        <begin position="46"/>
        <end position="174"/>
    </location>
</feature>
<dbReference type="PANTHER" id="PTHR30353:SF0">
    <property type="entry name" value="TRANSMEMBRANE PROTEIN"/>
    <property type="match status" value="1"/>
</dbReference>
<protein>
    <submittedName>
        <fullName evidence="9">VTT domain-containing protein</fullName>
    </submittedName>
</protein>
<feature type="transmembrane region" description="Helical" evidence="7">
    <location>
        <begin position="185"/>
        <end position="206"/>
    </location>
</feature>
<gene>
    <name evidence="9" type="ORF">R0G89_06500</name>
</gene>
<dbReference type="AlphaFoldDB" id="A0AAP3TZH7"/>
<keyword evidence="4 7" id="KW-0812">Transmembrane</keyword>
<reference evidence="9" key="2">
    <citation type="submission" date="2023-10" db="EMBL/GenBank/DDBJ databases">
        <authorList>
            <person name="Khurajog B."/>
        </authorList>
    </citation>
    <scope>NUCLEOTIDE SEQUENCE</scope>
    <source>
        <strain evidence="9">BF9</strain>
    </source>
</reference>
<dbReference type="InterPro" id="IPR032818">
    <property type="entry name" value="DedA-like"/>
</dbReference>
<accession>A0AAP3TZH7</accession>
<evidence type="ECO:0000256" key="4">
    <source>
        <dbReference type="ARBA" id="ARBA00022692"/>
    </source>
</evidence>
<name>A0AAP3TZH7_PEDAC</name>
<keyword evidence="5 7" id="KW-1133">Transmembrane helix</keyword>
<comment type="subcellular location">
    <subcellularLocation>
        <location evidence="1 7">Cell membrane</location>
        <topology evidence="1 7">Multi-pass membrane protein</topology>
    </subcellularLocation>
</comment>
<evidence type="ECO:0000313" key="9">
    <source>
        <dbReference type="EMBL" id="MDV2621382.1"/>
    </source>
</evidence>
<dbReference type="GeneID" id="57366170"/>
<dbReference type="RefSeq" id="WP_008842346.1">
    <property type="nucleotide sequence ID" value="NZ_CP015206.1"/>
</dbReference>
<sequence length="215" mass="24005">MQTLIDFVLHIDEHLVTIVNNFGNYSYLILFAIIFIETGAVILPFLPGDSLLFAATALSAKPEYGLNVWAFIILFSLAALLGDSLNFFLGKHVGMALRRHPFFGKFISDEKMDEAQHFFEKHGNISITLARFMPIIRTFAPFVAAGANMPYRSFIRYNIVGNFAWVAVCCGAGYFFGNIPFVKEHFSLVVIGIIVVSLIPAIISFIKSKSKKQVN</sequence>
<evidence type="ECO:0000256" key="3">
    <source>
        <dbReference type="ARBA" id="ARBA00022475"/>
    </source>
</evidence>
<reference evidence="9" key="1">
    <citation type="journal article" date="2023" name="PeerJ">
        <title>Selection and evaluation of lactic acid bacteria from chicken feces in Thailand as potential probiotics.</title>
        <authorList>
            <person name="Khurajog B."/>
            <person name="Disastra Y."/>
            <person name="Lawwyne L.D."/>
            <person name="Sirichokchatchawan W."/>
            <person name="Niyomtham W."/>
            <person name="Yindee J."/>
            <person name="Hampson D.J."/>
            <person name="Prapasarakul N."/>
        </authorList>
    </citation>
    <scope>NUCLEOTIDE SEQUENCE</scope>
    <source>
        <strain evidence="9">BF9</strain>
    </source>
</reference>
<comment type="caution">
    <text evidence="9">The sequence shown here is derived from an EMBL/GenBank/DDBJ whole genome shotgun (WGS) entry which is preliminary data.</text>
</comment>
<evidence type="ECO:0000256" key="7">
    <source>
        <dbReference type="RuleBase" id="RU367016"/>
    </source>
</evidence>
<dbReference type="PANTHER" id="PTHR30353">
    <property type="entry name" value="INNER MEMBRANE PROTEIN DEDA-RELATED"/>
    <property type="match status" value="1"/>
</dbReference>
<feature type="transmembrane region" description="Helical" evidence="7">
    <location>
        <begin position="66"/>
        <end position="89"/>
    </location>
</feature>
<dbReference type="Proteomes" id="UP001280897">
    <property type="component" value="Unassembled WGS sequence"/>
</dbReference>